<sequence>MLVWWGAASSEAQTHKRPGTIRVPESGGGGTASSHRAKSDYFVACRGRWGGRGRRSGKGVRVRTDGAPQAAMPEAVTFELRSTQRAPNAPPSARLAELLRGEGFRSLQGCASRLGIHVVVVGKAKRLPRLLAGSTQAAGKHSPPPRVMCAPTPLERRRSGCSGALARARAELTNTTTGGRSFWRGRKTRVPGHGCRAAKLTSKWLRNRRVATVSFNQKLLLQFPSVGPTVWTCLFRRMLHGRMSRLSLSPNPAYNKMHCNLHMPMPCDRPCCWVPLSLAHVMIGRKQRAWLLKRRFSFSAGK</sequence>
<keyword evidence="3" id="KW-1185">Reference proteome</keyword>
<proteinExistence type="predicted"/>
<dbReference type="AlphaFoldDB" id="A0A6A6NTV9"/>
<evidence type="ECO:0000256" key="1">
    <source>
        <dbReference type="SAM" id="MobiDB-lite"/>
    </source>
</evidence>
<dbReference type="Proteomes" id="UP000799766">
    <property type="component" value="Unassembled WGS sequence"/>
</dbReference>
<dbReference type="EMBL" id="MU001688">
    <property type="protein sequence ID" value="KAF2455179.1"/>
    <property type="molecule type" value="Genomic_DNA"/>
</dbReference>
<feature type="region of interest" description="Disordered" evidence="1">
    <location>
        <begin position="53"/>
        <end position="72"/>
    </location>
</feature>
<feature type="region of interest" description="Disordered" evidence="1">
    <location>
        <begin position="8"/>
        <end position="35"/>
    </location>
</feature>
<name>A0A6A6NTV9_9PEZI</name>
<evidence type="ECO:0000313" key="3">
    <source>
        <dbReference type="Proteomes" id="UP000799766"/>
    </source>
</evidence>
<accession>A0A6A6NTV9</accession>
<organism evidence="2 3">
    <name type="scientific">Lineolata rhizophorae</name>
    <dbReference type="NCBI Taxonomy" id="578093"/>
    <lineage>
        <taxon>Eukaryota</taxon>
        <taxon>Fungi</taxon>
        <taxon>Dikarya</taxon>
        <taxon>Ascomycota</taxon>
        <taxon>Pezizomycotina</taxon>
        <taxon>Dothideomycetes</taxon>
        <taxon>Dothideomycetes incertae sedis</taxon>
        <taxon>Lineolatales</taxon>
        <taxon>Lineolataceae</taxon>
        <taxon>Lineolata</taxon>
    </lineage>
</organism>
<evidence type="ECO:0000313" key="2">
    <source>
        <dbReference type="EMBL" id="KAF2455179.1"/>
    </source>
</evidence>
<reference evidence="2" key="1">
    <citation type="journal article" date="2020" name="Stud. Mycol.">
        <title>101 Dothideomycetes genomes: a test case for predicting lifestyles and emergence of pathogens.</title>
        <authorList>
            <person name="Haridas S."/>
            <person name="Albert R."/>
            <person name="Binder M."/>
            <person name="Bloem J."/>
            <person name="Labutti K."/>
            <person name="Salamov A."/>
            <person name="Andreopoulos B."/>
            <person name="Baker S."/>
            <person name="Barry K."/>
            <person name="Bills G."/>
            <person name="Bluhm B."/>
            <person name="Cannon C."/>
            <person name="Castanera R."/>
            <person name="Culley D."/>
            <person name="Daum C."/>
            <person name="Ezra D."/>
            <person name="Gonzalez J."/>
            <person name="Henrissat B."/>
            <person name="Kuo A."/>
            <person name="Liang C."/>
            <person name="Lipzen A."/>
            <person name="Lutzoni F."/>
            <person name="Magnuson J."/>
            <person name="Mondo S."/>
            <person name="Nolan M."/>
            <person name="Ohm R."/>
            <person name="Pangilinan J."/>
            <person name="Park H.-J."/>
            <person name="Ramirez L."/>
            <person name="Alfaro M."/>
            <person name="Sun H."/>
            <person name="Tritt A."/>
            <person name="Yoshinaga Y."/>
            <person name="Zwiers L.-H."/>
            <person name="Turgeon B."/>
            <person name="Goodwin S."/>
            <person name="Spatafora J."/>
            <person name="Crous P."/>
            <person name="Grigoriev I."/>
        </authorList>
    </citation>
    <scope>NUCLEOTIDE SEQUENCE</scope>
    <source>
        <strain evidence="2">ATCC 16933</strain>
    </source>
</reference>
<gene>
    <name evidence="2" type="ORF">BDY21DRAFT_80767</name>
</gene>
<protein>
    <submittedName>
        <fullName evidence="2">Uncharacterized protein</fullName>
    </submittedName>
</protein>